<protein>
    <submittedName>
        <fullName evidence="1">Cytosolic protein</fullName>
    </submittedName>
</protein>
<reference evidence="2" key="1">
    <citation type="journal article" date="2025" name="Aquaculture">
        <title>Assessment of the bioflocculant production and safety properties of Metabacillus hrfriensis sp. nov. based on phenotypic and whole-genome sequencing analysis.</title>
        <authorList>
            <person name="Zhang R."/>
            <person name="Zhao Z."/>
            <person name="Luo L."/>
            <person name="Wang S."/>
            <person name="Guo K."/>
            <person name="Xu W."/>
        </authorList>
    </citation>
    <scope>NUCLEOTIDE SEQUENCE [LARGE SCALE GENOMIC DNA]</scope>
    <source>
        <strain evidence="2">CT-WN-B3</strain>
    </source>
</reference>
<keyword evidence="2" id="KW-1185">Reference proteome</keyword>
<evidence type="ECO:0000313" key="1">
    <source>
        <dbReference type="EMBL" id="WHZ56773.1"/>
    </source>
</evidence>
<dbReference type="EMBL" id="CP126116">
    <property type="protein sequence ID" value="WHZ56773.1"/>
    <property type="molecule type" value="Genomic_DNA"/>
</dbReference>
<accession>A0ACD4R8H7</accession>
<evidence type="ECO:0000313" key="2">
    <source>
        <dbReference type="Proteomes" id="UP001226091"/>
    </source>
</evidence>
<sequence length="132" mass="14742">MSILRKMKVFLSTGQETSENHYDDDLKSHYYKTTAKKAIEAVENTFSKQPGATVTSVSEDRGEISIVIDKPKKALMIITIVSVRPYETAIDFNVSADTKLASDFGFSRKLIIDAYEKLNKALPFIGTGLYPK</sequence>
<name>A0ACD4R8H7_9BACI</name>
<gene>
    <name evidence="1" type="ORF">QLQ22_19070</name>
</gene>
<proteinExistence type="predicted"/>
<dbReference type="Proteomes" id="UP001226091">
    <property type="component" value="Chromosome"/>
</dbReference>
<organism evidence="1 2">
    <name type="scientific">Metabacillus hrfriensis</name>
    <dbReference type="NCBI Taxonomy" id="3048891"/>
    <lineage>
        <taxon>Bacteria</taxon>
        <taxon>Bacillati</taxon>
        <taxon>Bacillota</taxon>
        <taxon>Bacilli</taxon>
        <taxon>Bacillales</taxon>
        <taxon>Bacillaceae</taxon>
        <taxon>Metabacillus</taxon>
    </lineage>
</organism>